<dbReference type="GO" id="GO:0031087">
    <property type="term" value="P:deadenylation-independent decapping of nuclear-transcribed mRNA"/>
    <property type="evidence" value="ECO:0007669"/>
    <property type="project" value="TreeGrafter"/>
</dbReference>
<dbReference type="PANTHER" id="PTHR13612">
    <property type="entry name" value="ENHANCER OF MRNA-DECAPPING PROTEIN 3"/>
    <property type="match status" value="1"/>
</dbReference>
<comment type="catalytic activity">
    <reaction evidence="1">
        <text>(6R)-NADHX = (6S)-NADHX</text>
        <dbReference type="Rhea" id="RHEA:32215"/>
        <dbReference type="ChEBI" id="CHEBI:64074"/>
        <dbReference type="ChEBI" id="CHEBI:64075"/>
        <dbReference type="EC" id="5.1.99.6"/>
    </reaction>
</comment>
<feature type="binding site" evidence="1">
    <location>
        <position position="165"/>
    </location>
    <ligand>
        <name>K(+)</name>
        <dbReference type="ChEBI" id="CHEBI:29103"/>
    </ligand>
</feature>
<dbReference type="Gene3D" id="3.40.50.10260">
    <property type="entry name" value="YjeF N-terminal domain"/>
    <property type="match status" value="1"/>
</dbReference>
<name>G4WVZ1_9BACT</name>
<dbReference type="SUPFAM" id="SSF64153">
    <property type="entry name" value="YjeF N-terminal domain-like"/>
    <property type="match status" value="1"/>
</dbReference>
<feature type="binding site" evidence="1">
    <location>
        <position position="129"/>
    </location>
    <ligand>
        <name>K(+)</name>
        <dbReference type="ChEBI" id="CHEBI:29103"/>
    </ligand>
</feature>
<evidence type="ECO:0000313" key="3">
    <source>
        <dbReference type="EMBL" id="AEQ20593.1"/>
    </source>
</evidence>
<sequence>MKALTTAQARKLDERAIERYGIPNFLLMDHAGRSVAEAARRFLRGGKRRVTVLAGGGHNGGDGVSAARYLQGWGYSAEVLWLKNPEEWKGSLGLHYSIARRVGVDFHSFLHVPAKQRLHRLHRADVLIDALLGTGAQGLLRLPVFDAIATLNAARKPVVSVDLPSGLDADTGNPSEIAVKATVTVTLAIPKIGLLKPAAHPYVGRLQVADIGIPMHGR</sequence>
<comment type="function">
    <text evidence="1">Catalyzes the epimerization of the S- and R-forms of NAD(P)HX, a damaged form of NAD(P)H that is a result of enzymatic or heat-dependent hydration. This is a prerequisite for the S-specific NAD(P)H-hydrate dehydratase to allow the repair of both epimers of NAD(P)HX.</text>
</comment>
<dbReference type="EC" id="5.1.99.6" evidence="1"/>
<dbReference type="InterPro" id="IPR036652">
    <property type="entry name" value="YjeF_N_dom_sf"/>
</dbReference>
<reference evidence="3" key="2">
    <citation type="journal article" date="2011" name="J. Bacteriol.">
        <title>Long-chain N-acyl amino acid synthases are linked to the putative PEP-CTERM/exosortase protein-sorting system in Gram-negative bacteria.</title>
        <authorList>
            <person name="Craig J.W."/>
            <person name="Cherry M.A."/>
            <person name="Brady S.F."/>
        </authorList>
    </citation>
    <scope>NUCLEOTIDE SEQUENCE</scope>
</reference>
<gene>
    <name evidence="1" type="primary">nnrE</name>
</gene>
<evidence type="ECO:0000259" key="2">
    <source>
        <dbReference type="PROSITE" id="PS51385"/>
    </source>
</evidence>
<organism evidence="3">
    <name type="scientific">uncultured bacterium CSLF42</name>
    <dbReference type="NCBI Taxonomy" id="1091574"/>
    <lineage>
        <taxon>Bacteria</taxon>
        <taxon>environmental samples</taxon>
    </lineage>
</organism>
<dbReference type="AlphaFoldDB" id="G4WVZ1"/>
<dbReference type="GO" id="GO:0003729">
    <property type="term" value="F:mRNA binding"/>
    <property type="evidence" value="ECO:0007669"/>
    <property type="project" value="TreeGrafter"/>
</dbReference>
<comment type="similarity">
    <text evidence="1">Belongs to the NnrE/AIBP family.</text>
</comment>
<keyword evidence="1" id="KW-0630">Potassium</keyword>
<dbReference type="EMBL" id="JF429416">
    <property type="protein sequence ID" value="AEQ20593.1"/>
    <property type="molecule type" value="Genomic_DNA"/>
</dbReference>
<dbReference type="GO" id="GO:0000166">
    <property type="term" value="F:nucleotide binding"/>
    <property type="evidence" value="ECO:0007669"/>
    <property type="project" value="UniProtKB-KW"/>
</dbReference>
<feature type="binding site" evidence="1">
    <location>
        <position position="59"/>
    </location>
    <ligand>
        <name>K(+)</name>
        <dbReference type="ChEBI" id="CHEBI:29103"/>
    </ligand>
</feature>
<dbReference type="GO" id="GO:0052856">
    <property type="term" value="F:NAD(P)HX epimerase activity"/>
    <property type="evidence" value="ECO:0007669"/>
    <property type="project" value="UniProtKB-UniRule"/>
</dbReference>
<dbReference type="PANTHER" id="PTHR13612:SF0">
    <property type="entry name" value="ENHANCER OF MRNA-DECAPPING PROTEIN 3"/>
    <property type="match status" value="1"/>
</dbReference>
<dbReference type="GO" id="GO:0000932">
    <property type="term" value="C:P-body"/>
    <property type="evidence" value="ECO:0007669"/>
    <property type="project" value="TreeGrafter"/>
</dbReference>
<comment type="cofactor">
    <cofactor evidence="1">
        <name>K(+)</name>
        <dbReference type="ChEBI" id="CHEBI:29103"/>
    </cofactor>
    <text evidence="1">Binds 1 potassium ion per subunit.</text>
</comment>
<comment type="caution">
    <text evidence="1">Lacks conserved residue(s) required for the propagation of feature annotation.</text>
</comment>
<keyword evidence="1" id="KW-0521">NADP</keyword>
<comment type="catalytic activity">
    <reaction evidence="1">
        <text>(6R)-NADPHX = (6S)-NADPHX</text>
        <dbReference type="Rhea" id="RHEA:32227"/>
        <dbReference type="ChEBI" id="CHEBI:64076"/>
        <dbReference type="ChEBI" id="CHEBI:64077"/>
        <dbReference type="EC" id="5.1.99.6"/>
    </reaction>
</comment>
<keyword evidence="1" id="KW-0547">Nucleotide-binding</keyword>
<dbReference type="InterPro" id="IPR004443">
    <property type="entry name" value="YjeF_N_dom"/>
</dbReference>
<proteinExistence type="inferred from homology"/>
<keyword evidence="1" id="KW-0479">Metal-binding</keyword>
<dbReference type="NCBIfam" id="TIGR00197">
    <property type="entry name" value="yjeF_nterm"/>
    <property type="match status" value="1"/>
</dbReference>
<dbReference type="GO" id="GO:0033962">
    <property type="term" value="P:P-body assembly"/>
    <property type="evidence" value="ECO:0007669"/>
    <property type="project" value="TreeGrafter"/>
</dbReference>
<dbReference type="HAMAP" id="MF_01966">
    <property type="entry name" value="NADHX_epimerase"/>
    <property type="match status" value="1"/>
</dbReference>
<keyword evidence="1" id="KW-0413">Isomerase</keyword>
<accession>G4WVZ1</accession>
<feature type="binding site" evidence="1">
    <location>
        <position position="162"/>
    </location>
    <ligand>
        <name>(6S)-NADPHX</name>
        <dbReference type="ChEBI" id="CHEBI:64076"/>
    </ligand>
</feature>
<feature type="binding site" evidence="1">
    <location>
        <begin position="58"/>
        <end position="62"/>
    </location>
    <ligand>
        <name>(6S)-NADPHX</name>
        <dbReference type="ChEBI" id="CHEBI:64076"/>
    </ligand>
</feature>
<feature type="domain" description="YjeF N-terminal" evidence="2">
    <location>
        <begin position="9"/>
        <end position="218"/>
    </location>
</feature>
<dbReference type="GO" id="GO:0046872">
    <property type="term" value="F:metal ion binding"/>
    <property type="evidence" value="ECO:0007669"/>
    <property type="project" value="UniProtKB-KW"/>
</dbReference>
<feature type="binding site" evidence="1">
    <location>
        <begin position="133"/>
        <end position="139"/>
    </location>
    <ligand>
        <name>(6S)-NADPHX</name>
        <dbReference type="ChEBI" id="CHEBI:64076"/>
    </ligand>
</feature>
<keyword evidence="1" id="KW-0520">NAD</keyword>
<dbReference type="PROSITE" id="PS51385">
    <property type="entry name" value="YJEF_N"/>
    <property type="match status" value="1"/>
</dbReference>
<dbReference type="Pfam" id="PF03853">
    <property type="entry name" value="YjeF_N"/>
    <property type="match status" value="1"/>
</dbReference>
<evidence type="ECO:0000256" key="1">
    <source>
        <dbReference type="HAMAP-Rule" id="MF_01966"/>
    </source>
</evidence>
<reference evidence="3" key="1">
    <citation type="journal article" date="2004" name="Appl. Environ. Microbiol.">
        <title>Long-chain N-acyltyrosine synthases from environmental DNA.</title>
        <authorList>
            <person name="Brady S.F."/>
            <person name="Chao C.J."/>
            <person name="Clardy J."/>
        </authorList>
    </citation>
    <scope>NUCLEOTIDE SEQUENCE</scope>
</reference>
<protein>
    <recommendedName>
        <fullName evidence="1">NAD(P)H-hydrate epimerase</fullName>
        <ecNumber evidence="1">5.1.99.6</ecNumber>
    </recommendedName>
    <alternativeName>
        <fullName evidence="1">NAD(P)HX epimerase</fullName>
    </alternativeName>
</protein>